<name>A0AAD6LX75_9ROSI</name>
<dbReference type="AlphaFoldDB" id="A0AAD6LX75"/>
<comment type="caution">
    <text evidence="1">The sequence shown here is derived from an EMBL/GenBank/DDBJ whole genome shotgun (WGS) entry which is preliminary data.</text>
</comment>
<dbReference type="EMBL" id="JAQIZT010000013">
    <property type="protein sequence ID" value="KAJ6974955.1"/>
    <property type="molecule type" value="Genomic_DNA"/>
</dbReference>
<evidence type="ECO:0000313" key="2">
    <source>
        <dbReference type="Proteomes" id="UP001164929"/>
    </source>
</evidence>
<organism evidence="1 2">
    <name type="scientific">Populus alba x Populus x berolinensis</name>
    <dbReference type="NCBI Taxonomy" id="444605"/>
    <lineage>
        <taxon>Eukaryota</taxon>
        <taxon>Viridiplantae</taxon>
        <taxon>Streptophyta</taxon>
        <taxon>Embryophyta</taxon>
        <taxon>Tracheophyta</taxon>
        <taxon>Spermatophyta</taxon>
        <taxon>Magnoliopsida</taxon>
        <taxon>eudicotyledons</taxon>
        <taxon>Gunneridae</taxon>
        <taxon>Pentapetalae</taxon>
        <taxon>rosids</taxon>
        <taxon>fabids</taxon>
        <taxon>Malpighiales</taxon>
        <taxon>Salicaceae</taxon>
        <taxon>Saliceae</taxon>
        <taxon>Populus</taxon>
    </lineage>
</organism>
<sequence>MNPLAGCSWLHFSFCSSCQAYGDYPVNLQVARISFKITASLI</sequence>
<proteinExistence type="predicted"/>
<keyword evidence="2" id="KW-1185">Reference proteome</keyword>
<reference evidence="1" key="1">
    <citation type="journal article" date="2023" name="Mol. Ecol. Resour.">
        <title>Chromosome-level genome assembly of a triploid poplar Populus alba 'Berolinensis'.</title>
        <authorList>
            <person name="Chen S."/>
            <person name="Yu Y."/>
            <person name="Wang X."/>
            <person name="Wang S."/>
            <person name="Zhang T."/>
            <person name="Zhou Y."/>
            <person name="He R."/>
            <person name="Meng N."/>
            <person name="Wang Y."/>
            <person name="Liu W."/>
            <person name="Liu Z."/>
            <person name="Liu J."/>
            <person name="Guo Q."/>
            <person name="Huang H."/>
            <person name="Sederoff R.R."/>
            <person name="Wang G."/>
            <person name="Qu G."/>
            <person name="Chen S."/>
        </authorList>
    </citation>
    <scope>NUCLEOTIDE SEQUENCE</scope>
    <source>
        <strain evidence="1">SC-2020</strain>
    </source>
</reference>
<protein>
    <submittedName>
        <fullName evidence="1">Uncharacterized protein</fullName>
    </submittedName>
</protein>
<accession>A0AAD6LX75</accession>
<evidence type="ECO:0000313" key="1">
    <source>
        <dbReference type="EMBL" id="KAJ6974955.1"/>
    </source>
</evidence>
<dbReference type="Proteomes" id="UP001164929">
    <property type="component" value="Chromosome 13"/>
</dbReference>
<gene>
    <name evidence="1" type="ORF">NC653_030947</name>
</gene>